<reference evidence="3" key="1">
    <citation type="journal article" date="2020" name="Nature">
        <title>Giant virus diversity and host interactions through global metagenomics.</title>
        <authorList>
            <person name="Schulz F."/>
            <person name="Roux S."/>
            <person name="Paez-Espino D."/>
            <person name="Jungbluth S."/>
            <person name="Walsh D.A."/>
            <person name="Denef V.J."/>
            <person name="McMahon K.D."/>
            <person name="Konstantinidis K.T."/>
            <person name="Eloe-Fadrosh E.A."/>
            <person name="Kyrpides N.C."/>
            <person name="Woyke T."/>
        </authorList>
    </citation>
    <scope>NUCLEOTIDE SEQUENCE</scope>
    <source>
        <strain evidence="3">GVMAG-M-3300009159-65</strain>
    </source>
</reference>
<proteinExistence type="predicted"/>
<sequence length="603" mass="70777">MNPLHEKSKSNSKSRNSHKNSLSLNTTREAIKVTAATAKAKLEFQKKKMSNIISFITHGNVIVNLSRKHAGILEIGNNNQPLNTDVYLITLSDVGESVFLTPEEQTLLNNKIEEYSMIGNLLEIIPGKSISYLEEMIQSLKLINIKYYEKKIPEIEFTLDDSKKKLAKFQKETYKEAMSFFESELELKPEIERMKQLNKLMTTLLMDENNLQSYIKKNLEKERDLLKKKTDDTFRDLTLKYDQNKLEMEYSDEFLKDHRRIETIIKKLQDMKHYKSTEPKGKKKLVYEKLFEEYSKLNYVINEKRDYIKSSMRHYTAEFPNIIECYDNIVNYQKYENKIEETKKYAALVPDFYKCIFYPRGSTIGKIFSNSSDGQKVDMFANEINIYKPKSTNILPILYPKKSDIITGTFESIINVVSIKYKGPMFVFDFTCNGINTGSDPLMAMSVFANQLSRLPKKHNKLKKEIGNMKPTTTQNNFKIGSDSRTNTRRKIRSLEPLPTEEFKRRQRGHIKNPRKHAWLNGILVGNQYKQTESDNNYTTRIQKEQAQILAMEQEEERVRLEEERVRLEEEQERVKTNYKKMLEREQLEKERKSTPISISVDL</sequence>
<accession>A0A6C0EZ08</accession>
<dbReference type="AlphaFoldDB" id="A0A6C0EZ08"/>
<evidence type="ECO:0000256" key="2">
    <source>
        <dbReference type="SAM" id="MobiDB-lite"/>
    </source>
</evidence>
<name>A0A6C0EZ08_9ZZZZ</name>
<dbReference type="EMBL" id="MN738938">
    <property type="protein sequence ID" value="QHT32415.1"/>
    <property type="molecule type" value="Genomic_DNA"/>
</dbReference>
<organism evidence="3">
    <name type="scientific">viral metagenome</name>
    <dbReference type="NCBI Taxonomy" id="1070528"/>
    <lineage>
        <taxon>unclassified sequences</taxon>
        <taxon>metagenomes</taxon>
        <taxon>organismal metagenomes</taxon>
    </lineage>
</organism>
<evidence type="ECO:0000256" key="1">
    <source>
        <dbReference type="SAM" id="Coils"/>
    </source>
</evidence>
<feature type="coiled-coil region" evidence="1">
    <location>
        <begin position="542"/>
        <end position="585"/>
    </location>
</feature>
<keyword evidence="1" id="KW-0175">Coiled coil</keyword>
<evidence type="ECO:0000313" key="3">
    <source>
        <dbReference type="EMBL" id="QHT32415.1"/>
    </source>
</evidence>
<feature type="region of interest" description="Disordered" evidence="2">
    <location>
        <begin position="1"/>
        <end position="26"/>
    </location>
</feature>
<protein>
    <submittedName>
        <fullName evidence="3">Uncharacterized protein</fullName>
    </submittedName>
</protein>